<organism evidence="2 3">
    <name type="scientific">Ensete ventricosum</name>
    <name type="common">Abyssinian banana</name>
    <name type="synonym">Musa ensete</name>
    <dbReference type="NCBI Taxonomy" id="4639"/>
    <lineage>
        <taxon>Eukaryota</taxon>
        <taxon>Viridiplantae</taxon>
        <taxon>Streptophyta</taxon>
        <taxon>Embryophyta</taxon>
        <taxon>Tracheophyta</taxon>
        <taxon>Spermatophyta</taxon>
        <taxon>Magnoliopsida</taxon>
        <taxon>Liliopsida</taxon>
        <taxon>Zingiberales</taxon>
        <taxon>Musaceae</taxon>
        <taxon>Ensete</taxon>
    </lineage>
</organism>
<sequence>MRLPIATLSHYYLVERHTHITSPMLMTSLEASGPASSECASTSPMLSTEWSLGPSSSSWASSSPSPPTLYSPAPPPVVPTTWWSSSPHLCLRPLLPLPPHLRPSRQPPPLPLS</sequence>
<proteinExistence type="predicted"/>
<gene>
    <name evidence="2" type="ORF">B296_00031038</name>
</gene>
<evidence type="ECO:0000313" key="3">
    <source>
        <dbReference type="Proteomes" id="UP000287651"/>
    </source>
</evidence>
<feature type="region of interest" description="Disordered" evidence="1">
    <location>
        <begin position="31"/>
        <end position="72"/>
    </location>
</feature>
<dbReference type="AlphaFoldDB" id="A0A426XIA0"/>
<dbReference type="EMBL" id="AMZH03020400">
    <property type="protein sequence ID" value="RRT39201.1"/>
    <property type="molecule type" value="Genomic_DNA"/>
</dbReference>
<evidence type="ECO:0000256" key="1">
    <source>
        <dbReference type="SAM" id="MobiDB-lite"/>
    </source>
</evidence>
<comment type="caution">
    <text evidence="2">The sequence shown here is derived from an EMBL/GenBank/DDBJ whole genome shotgun (WGS) entry which is preliminary data.</text>
</comment>
<accession>A0A426XIA0</accession>
<dbReference type="Proteomes" id="UP000287651">
    <property type="component" value="Unassembled WGS sequence"/>
</dbReference>
<evidence type="ECO:0000313" key="2">
    <source>
        <dbReference type="EMBL" id="RRT39201.1"/>
    </source>
</evidence>
<protein>
    <submittedName>
        <fullName evidence="2">Uncharacterized protein</fullName>
    </submittedName>
</protein>
<feature type="compositionally biased region" description="Low complexity" evidence="1">
    <location>
        <begin position="54"/>
        <end position="63"/>
    </location>
</feature>
<feature type="compositionally biased region" description="Polar residues" evidence="1">
    <location>
        <begin position="34"/>
        <end position="50"/>
    </location>
</feature>
<name>A0A426XIA0_ENSVE</name>
<reference evidence="2 3" key="1">
    <citation type="journal article" date="2014" name="Agronomy (Basel)">
        <title>A Draft Genome Sequence for Ensete ventricosum, the Drought-Tolerant Tree Against Hunger.</title>
        <authorList>
            <person name="Harrison J."/>
            <person name="Moore K.A."/>
            <person name="Paszkiewicz K."/>
            <person name="Jones T."/>
            <person name="Grant M."/>
            <person name="Ambacheew D."/>
            <person name="Muzemil S."/>
            <person name="Studholme D.J."/>
        </authorList>
    </citation>
    <scope>NUCLEOTIDE SEQUENCE [LARGE SCALE GENOMIC DNA]</scope>
</reference>